<keyword evidence="1" id="KW-1133">Transmembrane helix</keyword>
<accession>A0A4R1FSQ5</accession>
<name>A0A4R1FSQ5_9NOCA</name>
<keyword evidence="1" id="KW-0472">Membrane</keyword>
<dbReference type="Proteomes" id="UP000294856">
    <property type="component" value="Unassembled WGS sequence"/>
</dbReference>
<gene>
    <name evidence="4" type="ORF">DFR71_4818</name>
</gene>
<evidence type="ECO:0000256" key="2">
    <source>
        <dbReference type="SAM" id="SignalP"/>
    </source>
</evidence>
<comment type="caution">
    <text evidence="4">The sequence shown here is derived from an EMBL/GenBank/DDBJ whole genome shotgun (WGS) entry which is preliminary data.</text>
</comment>
<feature type="transmembrane region" description="Helical" evidence="1">
    <location>
        <begin position="185"/>
        <end position="203"/>
    </location>
</feature>
<evidence type="ECO:0000313" key="4">
    <source>
        <dbReference type="EMBL" id="TCJ94221.1"/>
    </source>
</evidence>
<keyword evidence="1" id="KW-0812">Transmembrane</keyword>
<dbReference type="EMBL" id="SMFR01000004">
    <property type="protein sequence ID" value="TCJ94221.1"/>
    <property type="molecule type" value="Genomic_DNA"/>
</dbReference>
<evidence type="ECO:0000259" key="3">
    <source>
        <dbReference type="Pfam" id="PF26059"/>
    </source>
</evidence>
<dbReference type="OrthoDB" id="4545648at2"/>
<reference evidence="4 5" key="1">
    <citation type="submission" date="2019-03" db="EMBL/GenBank/DDBJ databases">
        <title>Genomic Encyclopedia of Type Strains, Phase IV (KMG-IV): sequencing the most valuable type-strain genomes for metagenomic binning, comparative biology and taxonomic classification.</title>
        <authorList>
            <person name="Goeker M."/>
        </authorList>
    </citation>
    <scope>NUCLEOTIDE SEQUENCE [LARGE SCALE GENOMIC DNA]</scope>
    <source>
        <strain evidence="4 5">DSM 44684</strain>
    </source>
</reference>
<organism evidence="4 5">
    <name type="scientific">Nocardia alba</name>
    <dbReference type="NCBI Taxonomy" id="225051"/>
    <lineage>
        <taxon>Bacteria</taxon>
        <taxon>Bacillati</taxon>
        <taxon>Actinomycetota</taxon>
        <taxon>Actinomycetes</taxon>
        <taxon>Mycobacteriales</taxon>
        <taxon>Nocardiaceae</taxon>
        <taxon>Nocardia</taxon>
    </lineage>
</organism>
<dbReference type="Pfam" id="PF26059">
    <property type="entry name" value="DUF8020"/>
    <property type="match status" value="1"/>
</dbReference>
<sequence>MFQHKVVRRALAVVLPIAVAVSVAGVASAEVDKQTQYAAGLSSAGEGFRTTVARDLRTVSASVDEGRFLLAPDRGRVVVESATGDPIGEIPTSFTTVKGSVIALTTEIAPDGRSMKVTPRPTAAATDELKNISTTPTAQFPDPVQNAAAIGAGIGALVAAVMCVPMITVVILYAGCVGLVGLPNALIGALIGAVVGVAAPHVIPQVLP</sequence>
<proteinExistence type="predicted"/>
<evidence type="ECO:0000256" key="1">
    <source>
        <dbReference type="SAM" id="Phobius"/>
    </source>
</evidence>
<dbReference type="InterPro" id="IPR058333">
    <property type="entry name" value="DUF8020"/>
</dbReference>
<keyword evidence="5" id="KW-1185">Reference proteome</keyword>
<feature type="signal peptide" evidence="2">
    <location>
        <begin position="1"/>
        <end position="29"/>
    </location>
</feature>
<feature type="transmembrane region" description="Helical" evidence="1">
    <location>
        <begin position="147"/>
        <end position="173"/>
    </location>
</feature>
<feature type="chain" id="PRO_5020896529" description="DUF8020 domain-containing protein" evidence="2">
    <location>
        <begin position="30"/>
        <end position="208"/>
    </location>
</feature>
<evidence type="ECO:0000313" key="5">
    <source>
        <dbReference type="Proteomes" id="UP000294856"/>
    </source>
</evidence>
<feature type="domain" description="DUF8020" evidence="3">
    <location>
        <begin position="49"/>
        <end position="120"/>
    </location>
</feature>
<dbReference type="AlphaFoldDB" id="A0A4R1FSQ5"/>
<protein>
    <recommendedName>
        <fullName evidence="3">DUF8020 domain-containing protein</fullName>
    </recommendedName>
</protein>
<dbReference type="RefSeq" id="WP_067448398.1">
    <property type="nucleotide sequence ID" value="NZ_SMFR01000004.1"/>
</dbReference>
<keyword evidence="2" id="KW-0732">Signal</keyword>